<organism evidence="1 2">
    <name type="scientific">Erythranthe guttata</name>
    <name type="common">Yellow monkey flower</name>
    <name type="synonym">Mimulus guttatus</name>
    <dbReference type="NCBI Taxonomy" id="4155"/>
    <lineage>
        <taxon>Eukaryota</taxon>
        <taxon>Viridiplantae</taxon>
        <taxon>Streptophyta</taxon>
        <taxon>Embryophyta</taxon>
        <taxon>Tracheophyta</taxon>
        <taxon>Spermatophyta</taxon>
        <taxon>Magnoliopsida</taxon>
        <taxon>eudicotyledons</taxon>
        <taxon>Gunneridae</taxon>
        <taxon>Pentapetalae</taxon>
        <taxon>asterids</taxon>
        <taxon>lamiids</taxon>
        <taxon>Lamiales</taxon>
        <taxon>Phrymaceae</taxon>
        <taxon>Erythranthe</taxon>
    </lineage>
</organism>
<evidence type="ECO:0000313" key="1">
    <source>
        <dbReference type="EMBL" id="EYU23917.1"/>
    </source>
</evidence>
<evidence type="ECO:0000313" key="2">
    <source>
        <dbReference type="Proteomes" id="UP000030748"/>
    </source>
</evidence>
<dbReference type="Proteomes" id="UP000030748">
    <property type="component" value="Unassembled WGS sequence"/>
</dbReference>
<sequence>CLPVHVGCAKSQGALRISYSFGDKVTIDN</sequence>
<feature type="non-terminal residue" evidence="1">
    <location>
        <position position="1"/>
    </location>
</feature>
<proteinExistence type="predicted"/>
<name>A0A022Q5H6_ERYGU</name>
<accession>A0A022Q5H6</accession>
<dbReference type="AlphaFoldDB" id="A0A022Q5H6"/>
<keyword evidence="2" id="KW-1185">Reference proteome</keyword>
<dbReference type="EMBL" id="KI632147">
    <property type="protein sequence ID" value="EYU23917.1"/>
    <property type="molecule type" value="Genomic_DNA"/>
</dbReference>
<protein>
    <submittedName>
        <fullName evidence="1">Uncharacterized protein</fullName>
    </submittedName>
</protein>
<reference evidence="1 2" key="1">
    <citation type="journal article" date="2013" name="Proc. Natl. Acad. Sci. U.S.A.">
        <title>Fine-scale variation in meiotic recombination in Mimulus inferred from population shotgun sequencing.</title>
        <authorList>
            <person name="Hellsten U."/>
            <person name="Wright K.M."/>
            <person name="Jenkins J."/>
            <person name="Shu S."/>
            <person name="Yuan Y."/>
            <person name="Wessler S.R."/>
            <person name="Schmutz J."/>
            <person name="Willis J.H."/>
            <person name="Rokhsar D.S."/>
        </authorList>
    </citation>
    <scope>NUCLEOTIDE SEQUENCE [LARGE SCALE GENOMIC DNA]</scope>
    <source>
        <strain evidence="2">cv. DUN x IM62</strain>
    </source>
</reference>
<gene>
    <name evidence="1" type="ORF">MIMGU_mgv1a0260081mg</name>
</gene>
<feature type="non-terminal residue" evidence="1">
    <location>
        <position position="29"/>
    </location>
</feature>